<gene>
    <name evidence="2" type="ORF">D0T90_03605</name>
</gene>
<feature type="transmembrane region" description="Helical" evidence="1">
    <location>
        <begin position="55"/>
        <end position="76"/>
    </location>
</feature>
<feature type="transmembrane region" description="Helical" evidence="1">
    <location>
        <begin position="88"/>
        <end position="110"/>
    </location>
</feature>
<dbReference type="KEGG" id="naq:D0T90_03605"/>
<keyword evidence="1" id="KW-0472">Membrane</keyword>
<evidence type="ECO:0000256" key="1">
    <source>
        <dbReference type="SAM" id="Phobius"/>
    </source>
</evidence>
<dbReference type="AlphaFoldDB" id="A0A5P3MQ59"/>
<keyword evidence="3" id="KW-1185">Reference proteome</keyword>
<accession>A0A5P3MQ59</accession>
<dbReference type="RefSeq" id="WP_123795092.1">
    <property type="nucleotide sequence ID" value="NZ_CP031699.1"/>
</dbReference>
<organism evidence="2 3">
    <name type="scientific">Neisseria animalis</name>
    <dbReference type="NCBI Taxonomy" id="492"/>
    <lineage>
        <taxon>Bacteria</taxon>
        <taxon>Pseudomonadati</taxon>
        <taxon>Pseudomonadota</taxon>
        <taxon>Betaproteobacteria</taxon>
        <taxon>Neisseriales</taxon>
        <taxon>Neisseriaceae</taxon>
        <taxon>Neisseria</taxon>
    </lineage>
</organism>
<reference evidence="2 3" key="1">
    <citation type="submission" date="2018-08" db="EMBL/GenBank/DDBJ databases">
        <title>Neisseria animalis ATCC 49930 complete genome.</title>
        <authorList>
            <person name="Veseli I.A."/>
            <person name="Mascarenhas dos Santos A.C."/>
            <person name="Buttler R."/>
            <person name="Pombert J.-F."/>
        </authorList>
    </citation>
    <scope>NUCLEOTIDE SEQUENCE [LARGE SCALE GENOMIC DNA]</scope>
    <source>
        <strain evidence="2 3">ATCC 49930</strain>
    </source>
</reference>
<dbReference type="OrthoDB" id="8605964at2"/>
<dbReference type="EMBL" id="CP031699">
    <property type="protein sequence ID" value="QEY23703.1"/>
    <property type="molecule type" value="Genomic_DNA"/>
</dbReference>
<dbReference type="Proteomes" id="UP000325536">
    <property type="component" value="Chromosome"/>
</dbReference>
<keyword evidence="1" id="KW-0812">Transmembrane</keyword>
<protein>
    <submittedName>
        <fullName evidence="2">Uncharacterized protein</fullName>
    </submittedName>
</protein>
<evidence type="ECO:0000313" key="3">
    <source>
        <dbReference type="Proteomes" id="UP000325536"/>
    </source>
</evidence>
<sequence>MPSNKIFGRYAWNENGRTGIGAAWIMTALLLPMAVWAVFMYARISGMLPPTKADWTWAAVWLLLCLPCLLVAAKYFGWKGWRLFGNTAVCLLICALLNALGGLLIALTLADWLR</sequence>
<proteinExistence type="predicted"/>
<evidence type="ECO:0000313" key="2">
    <source>
        <dbReference type="EMBL" id="QEY23703.1"/>
    </source>
</evidence>
<keyword evidence="1" id="KW-1133">Transmembrane helix</keyword>
<name>A0A5P3MQ59_NEIAN</name>
<feature type="transmembrane region" description="Helical" evidence="1">
    <location>
        <begin position="21"/>
        <end position="43"/>
    </location>
</feature>